<evidence type="ECO:0000313" key="1">
    <source>
        <dbReference type="EMBL" id="KAH0535566.1"/>
    </source>
</evidence>
<sequence>MYPVAVGKPNSSQRLLLCDNKRIVVRKTMEMITAGVGVEELCSGYWSGRATEQQGNVENFWCYTSRFPQPQSVTIVLFVYASHTSHNPYRAPLSSFLSSLIHFYIIFVHPAPDELNR</sequence>
<name>A0AAV7HW15_COTGL</name>
<protein>
    <submittedName>
        <fullName evidence="1">Uncharacterized protein</fullName>
    </submittedName>
</protein>
<comment type="caution">
    <text evidence="1">The sequence shown here is derived from an EMBL/GenBank/DDBJ whole genome shotgun (WGS) entry which is preliminary data.</text>
</comment>
<proteinExistence type="predicted"/>
<keyword evidence="2" id="KW-1185">Reference proteome</keyword>
<organism evidence="1 2">
    <name type="scientific">Cotesia glomerata</name>
    <name type="common">Lepidopteran parasitic wasp</name>
    <name type="synonym">Apanteles glomeratus</name>
    <dbReference type="NCBI Taxonomy" id="32391"/>
    <lineage>
        <taxon>Eukaryota</taxon>
        <taxon>Metazoa</taxon>
        <taxon>Ecdysozoa</taxon>
        <taxon>Arthropoda</taxon>
        <taxon>Hexapoda</taxon>
        <taxon>Insecta</taxon>
        <taxon>Pterygota</taxon>
        <taxon>Neoptera</taxon>
        <taxon>Endopterygota</taxon>
        <taxon>Hymenoptera</taxon>
        <taxon>Apocrita</taxon>
        <taxon>Ichneumonoidea</taxon>
        <taxon>Braconidae</taxon>
        <taxon>Microgastrinae</taxon>
        <taxon>Cotesia</taxon>
    </lineage>
</organism>
<gene>
    <name evidence="1" type="ORF">KQX54_017235</name>
</gene>
<dbReference type="EMBL" id="JAHXZJ010002982">
    <property type="protein sequence ID" value="KAH0535566.1"/>
    <property type="molecule type" value="Genomic_DNA"/>
</dbReference>
<dbReference type="Proteomes" id="UP000826195">
    <property type="component" value="Unassembled WGS sequence"/>
</dbReference>
<reference evidence="1 2" key="1">
    <citation type="journal article" date="2021" name="J. Hered.">
        <title>A chromosome-level genome assembly of the parasitoid wasp, Cotesia glomerata (Hymenoptera: Braconidae).</title>
        <authorList>
            <person name="Pinto B.J."/>
            <person name="Weis J.J."/>
            <person name="Gamble T."/>
            <person name="Ode P.J."/>
            <person name="Paul R."/>
            <person name="Zaspel J.M."/>
        </authorList>
    </citation>
    <scope>NUCLEOTIDE SEQUENCE [LARGE SCALE GENOMIC DNA]</scope>
    <source>
        <strain evidence="1">CgM1</strain>
    </source>
</reference>
<dbReference type="AlphaFoldDB" id="A0AAV7HW15"/>
<accession>A0AAV7HW15</accession>
<evidence type="ECO:0000313" key="2">
    <source>
        <dbReference type="Proteomes" id="UP000826195"/>
    </source>
</evidence>